<feature type="domain" description="Mur ligase central" evidence="13">
    <location>
        <begin position="105"/>
        <end position="293"/>
    </location>
</feature>
<dbReference type="Pfam" id="PF08245">
    <property type="entry name" value="Mur_ligase_M"/>
    <property type="match status" value="1"/>
</dbReference>
<dbReference type="InterPro" id="IPR035911">
    <property type="entry name" value="MurE/MurF_N"/>
</dbReference>
<comment type="pathway">
    <text evidence="10 11">Cell wall biogenesis; peptidoglycan biosynthesis.</text>
</comment>
<dbReference type="InterPro" id="IPR004101">
    <property type="entry name" value="Mur_ligase_C"/>
</dbReference>
<dbReference type="Gene3D" id="3.90.190.20">
    <property type="entry name" value="Mur ligase, C-terminal domain"/>
    <property type="match status" value="1"/>
</dbReference>
<dbReference type="EMBL" id="PIQC01000003">
    <property type="protein sequence ID" value="RUO71894.1"/>
    <property type="molecule type" value="Genomic_DNA"/>
</dbReference>
<evidence type="ECO:0000256" key="10">
    <source>
        <dbReference type="HAMAP-Rule" id="MF_02019"/>
    </source>
</evidence>
<dbReference type="PANTHER" id="PTHR43024:SF1">
    <property type="entry name" value="UDP-N-ACETYLMURAMOYL-TRIPEPTIDE--D-ALANYL-D-ALANINE LIGASE"/>
    <property type="match status" value="1"/>
</dbReference>
<dbReference type="InterPro" id="IPR005863">
    <property type="entry name" value="UDP-N-AcMur_synth"/>
</dbReference>
<dbReference type="HAMAP" id="MF_02019">
    <property type="entry name" value="MurF"/>
    <property type="match status" value="1"/>
</dbReference>
<evidence type="ECO:0000256" key="3">
    <source>
        <dbReference type="ARBA" id="ARBA00022618"/>
    </source>
</evidence>
<proteinExistence type="inferred from homology"/>
<comment type="function">
    <text evidence="10 11">Involved in cell wall formation. Catalyzes the final step in the synthesis of UDP-N-acetylmuramoyl-pentapeptide, the precursor of murein.</text>
</comment>
<dbReference type="Gene3D" id="3.40.1190.10">
    <property type="entry name" value="Mur-like, catalytic domain"/>
    <property type="match status" value="1"/>
</dbReference>
<keyword evidence="15" id="KW-1185">Reference proteome</keyword>
<dbReference type="AlphaFoldDB" id="A0A432Z1W4"/>
<evidence type="ECO:0000256" key="11">
    <source>
        <dbReference type="RuleBase" id="RU004136"/>
    </source>
</evidence>
<dbReference type="GO" id="GO:0051301">
    <property type="term" value="P:cell division"/>
    <property type="evidence" value="ECO:0007669"/>
    <property type="project" value="UniProtKB-KW"/>
</dbReference>
<dbReference type="InterPro" id="IPR013221">
    <property type="entry name" value="Mur_ligase_cen"/>
</dbReference>
<dbReference type="InterPro" id="IPR036565">
    <property type="entry name" value="Mur-like_cat_sf"/>
</dbReference>
<dbReference type="UniPathway" id="UPA00219"/>
<dbReference type="RefSeq" id="WP_126780886.1">
    <property type="nucleotide sequence ID" value="NZ_PIQC01000003.1"/>
</dbReference>
<evidence type="ECO:0000256" key="1">
    <source>
        <dbReference type="ARBA" id="ARBA00022490"/>
    </source>
</evidence>
<dbReference type="GO" id="GO:0005524">
    <property type="term" value="F:ATP binding"/>
    <property type="evidence" value="ECO:0007669"/>
    <property type="project" value="UniProtKB-UniRule"/>
</dbReference>
<evidence type="ECO:0000259" key="13">
    <source>
        <dbReference type="Pfam" id="PF08245"/>
    </source>
</evidence>
<dbReference type="SUPFAM" id="SSF53244">
    <property type="entry name" value="MurD-like peptide ligases, peptide-binding domain"/>
    <property type="match status" value="1"/>
</dbReference>
<keyword evidence="2 10" id="KW-0436">Ligase</keyword>
<keyword evidence="7 10" id="KW-0573">Peptidoglycan synthesis</keyword>
<evidence type="ECO:0000256" key="4">
    <source>
        <dbReference type="ARBA" id="ARBA00022741"/>
    </source>
</evidence>
<dbReference type="PANTHER" id="PTHR43024">
    <property type="entry name" value="UDP-N-ACETYLMURAMOYL-TRIPEPTIDE--D-ALANYL-D-ALANINE LIGASE"/>
    <property type="match status" value="1"/>
</dbReference>
<comment type="caution">
    <text evidence="14">The sequence shown here is derived from an EMBL/GenBank/DDBJ whole genome shotgun (WGS) entry which is preliminary data.</text>
</comment>
<evidence type="ECO:0000313" key="15">
    <source>
        <dbReference type="Proteomes" id="UP000288058"/>
    </source>
</evidence>
<evidence type="ECO:0000256" key="7">
    <source>
        <dbReference type="ARBA" id="ARBA00022984"/>
    </source>
</evidence>
<dbReference type="Gene3D" id="3.40.1390.10">
    <property type="entry name" value="MurE/MurF, N-terminal domain"/>
    <property type="match status" value="1"/>
</dbReference>
<organism evidence="14 15">
    <name type="scientific">Idiomarina ramblicola</name>
    <dbReference type="NCBI Taxonomy" id="263724"/>
    <lineage>
        <taxon>Bacteria</taxon>
        <taxon>Pseudomonadati</taxon>
        <taxon>Pseudomonadota</taxon>
        <taxon>Gammaproteobacteria</taxon>
        <taxon>Alteromonadales</taxon>
        <taxon>Idiomarinaceae</taxon>
        <taxon>Idiomarina</taxon>
    </lineage>
</organism>
<dbReference type="GO" id="GO:0047480">
    <property type="term" value="F:UDP-N-acetylmuramoyl-tripeptide-D-alanyl-D-alanine ligase activity"/>
    <property type="evidence" value="ECO:0007669"/>
    <property type="project" value="UniProtKB-UniRule"/>
</dbReference>
<accession>A0A432Z1W4</accession>
<dbReference type="GO" id="GO:0008360">
    <property type="term" value="P:regulation of cell shape"/>
    <property type="evidence" value="ECO:0007669"/>
    <property type="project" value="UniProtKB-KW"/>
</dbReference>
<evidence type="ECO:0000256" key="8">
    <source>
        <dbReference type="ARBA" id="ARBA00023306"/>
    </source>
</evidence>
<keyword evidence="1 10" id="KW-0963">Cytoplasm</keyword>
<evidence type="ECO:0000256" key="5">
    <source>
        <dbReference type="ARBA" id="ARBA00022840"/>
    </source>
</evidence>
<dbReference type="Pfam" id="PF02875">
    <property type="entry name" value="Mur_ligase_C"/>
    <property type="match status" value="1"/>
</dbReference>
<gene>
    <name evidence="10 14" type="primary">murF</name>
    <name evidence="14" type="ORF">CWI78_05095</name>
</gene>
<dbReference type="InterPro" id="IPR036615">
    <property type="entry name" value="Mur_ligase_C_dom_sf"/>
</dbReference>
<dbReference type="Proteomes" id="UP000288058">
    <property type="component" value="Unassembled WGS sequence"/>
</dbReference>
<evidence type="ECO:0000259" key="12">
    <source>
        <dbReference type="Pfam" id="PF02875"/>
    </source>
</evidence>
<protein>
    <recommendedName>
        <fullName evidence="10 11">UDP-N-acetylmuramoyl-tripeptide--D-alanyl-D-alanine ligase</fullName>
        <ecNumber evidence="10 11">6.3.2.10</ecNumber>
    </recommendedName>
    <alternativeName>
        <fullName evidence="10">D-alanyl-D-alanine-adding enzyme</fullName>
    </alternativeName>
</protein>
<comment type="subcellular location">
    <subcellularLocation>
        <location evidence="10 11">Cytoplasm</location>
    </subcellularLocation>
</comment>
<dbReference type="GO" id="GO:0008766">
    <property type="term" value="F:UDP-N-acetylmuramoylalanyl-D-glutamyl-2,6-diaminopimelate-D-alanyl-D-alanine ligase activity"/>
    <property type="evidence" value="ECO:0007669"/>
    <property type="project" value="RHEA"/>
</dbReference>
<reference evidence="15" key="1">
    <citation type="journal article" date="2018" name="Front. Microbiol.">
        <title>Genome-Based Analysis Reveals the Taxonomy and Diversity of the Family Idiomarinaceae.</title>
        <authorList>
            <person name="Liu Y."/>
            <person name="Lai Q."/>
            <person name="Shao Z."/>
        </authorList>
    </citation>
    <scope>NUCLEOTIDE SEQUENCE [LARGE SCALE GENOMIC DNA]</scope>
    <source>
        <strain evidence="15">R22</strain>
    </source>
</reference>
<dbReference type="SUPFAM" id="SSF53623">
    <property type="entry name" value="MurD-like peptide ligases, catalytic domain"/>
    <property type="match status" value="1"/>
</dbReference>
<name>A0A432Z1W4_9GAMM</name>
<evidence type="ECO:0000313" key="14">
    <source>
        <dbReference type="EMBL" id="RUO71894.1"/>
    </source>
</evidence>
<feature type="binding site" evidence="10">
    <location>
        <begin position="107"/>
        <end position="113"/>
    </location>
    <ligand>
        <name>ATP</name>
        <dbReference type="ChEBI" id="CHEBI:30616"/>
    </ligand>
</feature>
<feature type="domain" description="Mur ligase C-terminal" evidence="12">
    <location>
        <begin position="315"/>
        <end position="440"/>
    </location>
</feature>
<keyword evidence="8 10" id="KW-0131">Cell cycle</keyword>
<evidence type="ECO:0000256" key="9">
    <source>
        <dbReference type="ARBA" id="ARBA00023316"/>
    </source>
</evidence>
<keyword evidence="9 10" id="KW-0961">Cell wall biogenesis/degradation</keyword>
<dbReference type="NCBIfam" id="TIGR01143">
    <property type="entry name" value="murF"/>
    <property type="match status" value="1"/>
</dbReference>
<comment type="similarity">
    <text evidence="10">Belongs to the MurCDEF family. MurF subfamily.</text>
</comment>
<dbReference type="OrthoDB" id="9801978at2"/>
<keyword evidence="5 10" id="KW-0067">ATP-binding</keyword>
<keyword evidence="4 10" id="KW-0547">Nucleotide-binding</keyword>
<evidence type="ECO:0000256" key="6">
    <source>
        <dbReference type="ARBA" id="ARBA00022960"/>
    </source>
</evidence>
<keyword evidence="3 10" id="KW-0132">Cell division</keyword>
<sequence>MISVSLKWIAEQVEGRLIGSDCTIDNVSTDTRADLNDALFIALKGKNFDAHDFVEQAIAKGAAAVICEKQQNIDCRQIIVDNSRHALGRLGAAIKAKVAPKTVAVTGSNGKTTVKEMLAAILSIHHPVLATQGNFNNDIGVPLTLLRLQEQHKYAVVELGANHPGEIAYTTDLVKPDVAILNNVSAAHVEGFGSLHGVARAKTEIFRGVGSQGTAVTPRDSDFYPCWQRACTEMNWKTFGLSENADVYATDIELNSEGHPYFTLHLGGETRTLELKLSGRHNVLNALSAAAAAKELGISVDDIVSGLQQVQPAQGRLTTIKVSDHLRIIDDTYNASVASTKAALDLLGSYPGYRVFVLGDMGELGADARAYHEEIGEHAIGTGIDNLYSLGVLSQSASEVFNGHGGKHFGSLQSLVESVLQRLTEQTGKQPVTVLVKGSRSAHMERVVAAIQQAVTASDSAEEKYAC</sequence>
<dbReference type="EC" id="6.3.2.10" evidence="10 11"/>
<dbReference type="SUPFAM" id="SSF63418">
    <property type="entry name" value="MurE/MurF N-terminal domain"/>
    <property type="match status" value="1"/>
</dbReference>
<dbReference type="GO" id="GO:0071555">
    <property type="term" value="P:cell wall organization"/>
    <property type="evidence" value="ECO:0007669"/>
    <property type="project" value="UniProtKB-KW"/>
</dbReference>
<dbReference type="GO" id="GO:0005737">
    <property type="term" value="C:cytoplasm"/>
    <property type="evidence" value="ECO:0007669"/>
    <property type="project" value="UniProtKB-SubCell"/>
</dbReference>
<dbReference type="GO" id="GO:0009252">
    <property type="term" value="P:peptidoglycan biosynthetic process"/>
    <property type="evidence" value="ECO:0007669"/>
    <property type="project" value="UniProtKB-UniRule"/>
</dbReference>
<dbReference type="InterPro" id="IPR051046">
    <property type="entry name" value="MurCDEF_CellWall_CoF430Synth"/>
</dbReference>
<keyword evidence="6 10" id="KW-0133">Cell shape</keyword>
<comment type="catalytic activity">
    <reaction evidence="10 11">
        <text>D-alanyl-D-alanine + UDP-N-acetyl-alpha-D-muramoyl-L-alanyl-gamma-D-glutamyl-meso-2,6-diaminopimelate + ATP = UDP-N-acetyl-alpha-D-muramoyl-L-alanyl-gamma-D-glutamyl-meso-2,6-diaminopimeloyl-D-alanyl-D-alanine + ADP + phosphate + H(+)</text>
        <dbReference type="Rhea" id="RHEA:28374"/>
        <dbReference type="ChEBI" id="CHEBI:15378"/>
        <dbReference type="ChEBI" id="CHEBI:30616"/>
        <dbReference type="ChEBI" id="CHEBI:43474"/>
        <dbReference type="ChEBI" id="CHEBI:57822"/>
        <dbReference type="ChEBI" id="CHEBI:61386"/>
        <dbReference type="ChEBI" id="CHEBI:83905"/>
        <dbReference type="ChEBI" id="CHEBI:456216"/>
        <dbReference type="EC" id="6.3.2.10"/>
    </reaction>
</comment>
<evidence type="ECO:0000256" key="2">
    <source>
        <dbReference type="ARBA" id="ARBA00022598"/>
    </source>
</evidence>